<dbReference type="EMBL" id="JANUHC010000020">
    <property type="protein sequence ID" value="MCS0633963.1"/>
    <property type="molecule type" value="Genomic_DNA"/>
</dbReference>
<feature type="compositionally biased region" description="Basic and acidic residues" evidence="1">
    <location>
        <begin position="161"/>
        <end position="247"/>
    </location>
</feature>
<evidence type="ECO:0000313" key="4">
    <source>
        <dbReference type="EMBL" id="MCS0633963.1"/>
    </source>
</evidence>
<dbReference type="Pfam" id="PF05036">
    <property type="entry name" value="SPOR"/>
    <property type="match status" value="1"/>
</dbReference>
<dbReference type="InterPro" id="IPR052521">
    <property type="entry name" value="Cell_div_SPOR-domain"/>
</dbReference>
<keyword evidence="2" id="KW-1133">Transmembrane helix</keyword>
<dbReference type="InterPro" id="IPR007730">
    <property type="entry name" value="SPOR-like_dom"/>
</dbReference>
<dbReference type="PANTHER" id="PTHR38687">
    <property type="entry name" value="CELL DIVISION PROTEIN DEDD-RELATED"/>
    <property type="match status" value="1"/>
</dbReference>
<protein>
    <submittedName>
        <fullName evidence="4">SPOR domain-containing protein</fullName>
    </submittedName>
</protein>
<gene>
    <name evidence="4" type="ORF">NX786_31985</name>
</gene>
<dbReference type="RefSeq" id="WP_259452902.1">
    <property type="nucleotide sequence ID" value="NZ_CP119520.1"/>
</dbReference>
<feature type="transmembrane region" description="Helical" evidence="2">
    <location>
        <begin position="65"/>
        <end position="83"/>
    </location>
</feature>
<dbReference type="Gene3D" id="3.30.70.1070">
    <property type="entry name" value="Sporulation related repeat"/>
    <property type="match status" value="1"/>
</dbReference>
<keyword evidence="2" id="KW-0472">Membrane</keyword>
<proteinExistence type="predicted"/>
<name>A0ABT2C993_9BURK</name>
<evidence type="ECO:0000259" key="3">
    <source>
        <dbReference type="PROSITE" id="PS51724"/>
    </source>
</evidence>
<feature type="compositionally biased region" description="Low complexity" evidence="1">
    <location>
        <begin position="137"/>
        <end position="149"/>
    </location>
</feature>
<feature type="compositionally biased region" description="Basic and acidic residues" evidence="1">
    <location>
        <begin position="8"/>
        <end position="33"/>
    </location>
</feature>
<evidence type="ECO:0000313" key="5">
    <source>
        <dbReference type="Proteomes" id="UP001165263"/>
    </source>
</evidence>
<keyword evidence="2" id="KW-0812">Transmembrane</keyword>
<sequence>MGLFSRKSKQDRLTEDSGRFYSKDDDAAIGERARAKRASNAGGGASRRPGADPMLPEKKRARRRLVGAIALALAAAVGLPMLLDSEPKPLAGDIAIQIPAKDKAAPLPVPAADKAVSAADSVDKDEEVVDAPPPAPAAKAPAAVAAAKPESVAVQPPAVTKPEHKPESRPEPAKPEHKEAPKVEHKDTKAEARLAEKERAEREKVAHEKAEHEKAEHDRAERLAREAREKAKAKAEDKPVKPKDDASRAIAILEGKPAEKDKPAEASSSQRFVLQVAALSSQEKAAEVQAKLREAGISSYTQKTSTPNGELIRVRVGPLNKEDAEKVRAKLGRLGMSGAMTPV</sequence>
<dbReference type="Proteomes" id="UP001165263">
    <property type="component" value="Unassembled WGS sequence"/>
</dbReference>
<feature type="compositionally biased region" description="Low complexity" evidence="1">
    <location>
        <begin position="111"/>
        <end position="120"/>
    </location>
</feature>
<feature type="domain" description="SPOR" evidence="3">
    <location>
        <begin position="266"/>
        <end position="343"/>
    </location>
</feature>
<reference evidence="4" key="1">
    <citation type="submission" date="2022-08" db="EMBL/GenBank/DDBJ databases">
        <title>Reclassification of Massilia species as members of the genera Telluria, Duganella, Pseudoduganella, Mokoshia gen. nov. and Zemynaea gen. nov. using orthogonal and non-orthogonal genome-based approaches.</title>
        <authorList>
            <person name="Bowman J.P."/>
        </authorList>
    </citation>
    <scope>NUCLEOTIDE SEQUENCE</scope>
    <source>
        <strain evidence="4">LMG 11547</strain>
    </source>
</reference>
<feature type="region of interest" description="Disordered" evidence="1">
    <location>
        <begin position="1"/>
        <end position="59"/>
    </location>
</feature>
<dbReference type="PANTHER" id="PTHR38687:SF1">
    <property type="entry name" value="CELL DIVISION PROTEIN DEDD"/>
    <property type="match status" value="1"/>
</dbReference>
<evidence type="ECO:0000256" key="2">
    <source>
        <dbReference type="SAM" id="Phobius"/>
    </source>
</evidence>
<feature type="region of interest" description="Disordered" evidence="1">
    <location>
        <begin position="102"/>
        <end position="269"/>
    </location>
</feature>
<dbReference type="InterPro" id="IPR036680">
    <property type="entry name" value="SPOR-like_sf"/>
</dbReference>
<accession>A0ABT2C993</accession>
<comment type="caution">
    <text evidence="4">The sequence shown here is derived from an EMBL/GenBank/DDBJ whole genome shotgun (WGS) entry which is preliminary data.</text>
</comment>
<dbReference type="SUPFAM" id="SSF110997">
    <property type="entry name" value="Sporulation related repeat"/>
    <property type="match status" value="1"/>
</dbReference>
<evidence type="ECO:0000256" key="1">
    <source>
        <dbReference type="SAM" id="MobiDB-lite"/>
    </source>
</evidence>
<organism evidence="4 5">
    <name type="scientific">Telluria mixta</name>
    <dbReference type="NCBI Taxonomy" id="34071"/>
    <lineage>
        <taxon>Bacteria</taxon>
        <taxon>Pseudomonadati</taxon>
        <taxon>Pseudomonadota</taxon>
        <taxon>Betaproteobacteria</taxon>
        <taxon>Burkholderiales</taxon>
        <taxon>Oxalobacteraceae</taxon>
        <taxon>Telluria group</taxon>
        <taxon>Telluria</taxon>
    </lineage>
</organism>
<keyword evidence="5" id="KW-1185">Reference proteome</keyword>
<dbReference type="PROSITE" id="PS51724">
    <property type="entry name" value="SPOR"/>
    <property type="match status" value="1"/>
</dbReference>